<feature type="region of interest" description="Disordered" evidence="1">
    <location>
        <begin position="19"/>
        <end position="40"/>
    </location>
</feature>
<evidence type="ECO:0000313" key="2">
    <source>
        <dbReference type="EMBL" id="WOG98951.1"/>
    </source>
</evidence>
<dbReference type="OMA" id="WENNGQK"/>
<dbReference type="PANTHER" id="PTHR33595:SF3">
    <property type="entry name" value="PAS DOMAIN-CONTAINING PROTEIN"/>
    <property type="match status" value="1"/>
</dbReference>
<dbReference type="AlphaFoldDB" id="A0A165ZAW0"/>
<sequence length="320" mass="35298">MMQTLNSSKTAEILARYRPIAPKPPDHQLTDKDSNPPAMPEKIRESAYMRSVWPRLQARPNHRARKRGRALLAPILPSLKRSKGGFAFSPYLSPKSLLSFLASPNVFPPNYTTAVSTVQAGAQDLDLNMHVPVEKDLLQQLQAKEVQVQVQVQVPGVVTPRPLRLVSSVIRVQPGSVSNQEVAAQGPAEAAEIEKKMESEALPTVISDSRNQVRLANSAYNRLVGQPNCGWLDPVARSKAAACNRICGEVRLQLPDSAGEEFASTSNGFFCLVVIEWGNNEYKSSITTFGEAVRLFCESRDYMFAWRFHTQGAVPSAPNF</sequence>
<reference evidence="2" key="1">
    <citation type="journal article" date="2016" name="Nat. Genet.">
        <title>A high-quality carrot genome assembly provides new insights into carotenoid accumulation and asterid genome evolution.</title>
        <authorList>
            <person name="Iorizzo M."/>
            <person name="Ellison S."/>
            <person name="Senalik D."/>
            <person name="Zeng P."/>
            <person name="Satapoomin P."/>
            <person name="Huang J."/>
            <person name="Bowman M."/>
            <person name="Iovene M."/>
            <person name="Sanseverino W."/>
            <person name="Cavagnaro P."/>
            <person name="Yildiz M."/>
            <person name="Macko-Podgorni A."/>
            <person name="Moranska E."/>
            <person name="Grzebelus E."/>
            <person name="Grzebelus D."/>
            <person name="Ashrafi H."/>
            <person name="Zheng Z."/>
            <person name="Cheng S."/>
            <person name="Spooner D."/>
            <person name="Van Deynze A."/>
            <person name="Simon P."/>
        </authorList>
    </citation>
    <scope>NUCLEOTIDE SEQUENCE</scope>
    <source>
        <tissue evidence="2">Leaf</tissue>
    </source>
</reference>
<proteinExistence type="predicted"/>
<dbReference type="Proteomes" id="UP000077755">
    <property type="component" value="Chromosome 4"/>
</dbReference>
<gene>
    <name evidence="2" type="ORF">DCAR_0418297</name>
</gene>
<organism evidence="2 3">
    <name type="scientific">Daucus carota subsp. sativus</name>
    <name type="common">Carrot</name>
    <dbReference type="NCBI Taxonomy" id="79200"/>
    <lineage>
        <taxon>Eukaryota</taxon>
        <taxon>Viridiplantae</taxon>
        <taxon>Streptophyta</taxon>
        <taxon>Embryophyta</taxon>
        <taxon>Tracheophyta</taxon>
        <taxon>Spermatophyta</taxon>
        <taxon>Magnoliopsida</taxon>
        <taxon>eudicotyledons</taxon>
        <taxon>Gunneridae</taxon>
        <taxon>Pentapetalae</taxon>
        <taxon>asterids</taxon>
        <taxon>campanulids</taxon>
        <taxon>Apiales</taxon>
        <taxon>Apiaceae</taxon>
        <taxon>Apioideae</taxon>
        <taxon>Scandiceae</taxon>
        <taxon>Daucinae</taxon>
        <taxon>Daucus</taxon>
        <taxon>Daucus sect. Daucus</taxon>
    </lineage>
</organism>
<dbReference type="EMBL" id="CP093346">
    <property type="protein sequence ID" value="WOG98951.1"/>
    <property type="molecule type" value="Genomic_DNA"/>
</dbReference>
<evidence type="ECO:0000313" key="3">
    <source>
        <dbReference type="Proteomes" id="UP000077755"/>
    </source>
</evidence>
<evidence type="ECO:0000256" key="1">
    <source>
        <dbReference type="SAM" id="MobiDB-lite"/>
    </source>
</evidence>
<protein>
    <submittedName>
        <fullName evidence="2">Uncharacterized protein</fullName>
    </submittedName>
</protein>
<reference evidence="2" key="2">
    <citation type="submission" date="2022-03" db="EMBL/GenBank/DDBJ databases">
        <title>Draft title - Genomic analysis of global carrot germplasm unveils the trajectory of domestication and the origin of high carotenoid orange carrot.</title>
        <authorList>
            <person name="Iorizzo M."/>
            <person name="Ellison S."/>
            <person name="Senalik D."/>
            <person name="Macko-Podgorni A."/>
            <person name="Grzebelus D."/>
            <person name="Bostan H."/>
            <person name="Rolling W."/>
            <person name="Curaba J."/>
            <person name="Simon P."/>
        </authorList>
    </citation>
    <scope>NUCLEOTIDE SEQUENCE</scope>
    <source>
        <tissue evidence="2">Leaf</tissue>
    </source>
</reference>
<accession>A0A165ZAW0</accession>
<dbReference type="PANTHER" id="PTHR33595">
    <property type="entry name" value="VON WILLEBRAND FACTOR A DOMAIN PROTEIN"/>
    <property type="match status" value="1"/>
</dbReference>
<keyword evidence="3" id="KW-1185">Reference proteome</keyword>
<dbReference type="Gramene" id="KZM99819">
    <property type="protein sequence ID" value="KZM99819"/>
    <property type="gene ID" value="DCAR_012819"/>
</dbReference>
<feature type="compositionally biased region" description="Basic and acidic residues" evidence="1">
    <location>
        <begin position="24"/>
        <end position="34"/>
    </location>
</feature>
<name>A0A165ZAW0_DAUCS</name>